<dbReference type="InterPro" id="IPR003593">
    <property type="entry name" value="AAA+_ATPase"/>
</dbReference>
<feature type="domain" description="ABC transmembrane type-1" evidence="12">
    <location>
        <begin position="16"/>
        <end position="294"/>
    </location>
</feature>
<evidence type="ECO:0000313" key="13">
    <source>
        <dbReference type="EMBL" id="MTB63558.1"/>
    </source>
</evidence>
<dbReference type="InterPro" id="IPR027417">
    <property type="entry name" value="P-loop_NTPase"/>
</dbReference>
<dbReference type="InterPro" id="IPR011527">
    <property type="entry name" value="ABC1_TM_dom"/>
</dbReference>
<dbReference type="Proteomes" id="UP000435423">
    <property type="component" value="Unassembled WGS sequence"/>
</dbReference>
<dbReference type="GO" id="GO:0005886">
    <property type="term" value="C:plasma membrane"/>
    <property type="evidence" value="ECO:0007669"/>
    <property type="project" value="UniProtKB-SubCell"/>
</dbReference>
<dbReference type="PROSITE" id="PS50893">
    <property type="entry name" value="ABC_TRANSPORTER_2"/>
    <property type="match status" value="1"/>
</dbReference>
<dbReference type="InterPro" id="IPR003439">
    <property type="entry name" value="ABC_transporter-like_ATP-bd"/>
</dbReference>
<keyword evidence="8 10" id="KW-1133">Transmembrane helix</keyword>
<evidence type="ECO:0000256" key="7">
    <source>
        <dbReference type="ARBA" id="ARBA00022840"/>
    </source>
</evidence>
<evidence type="ECO:0000256" key="9">
    <source>
        <dbReference type="ARBA" id="ARBA00023136"/>
    </source>
</evidence>
<feature type="domain" description="ABC transporter" evidence="11">
    <location>
        <begin position="321"/>
        <end position="529"/>
    </location>
</feature>
<evidence type="ECO:0000256" key="10">
    <source>
        <dbReference type="SAM" id="Phobius"/>
    </source>
</evidence>
<dbReference type="SUPFAM" id="SSF90123">
    <property type="entry name" value="ABC transporter transmembrane region"/>
    <property type="match status" value="1"/>
</dbReference>
<evidence type="ECO:0000256" key="6">
    <source>
        <dbReference type="ARBA" id="ARBA00022741"/>
    </source>
</evidence>
<keyword evidence="6" id="KW-0547">Nucleotide-binding</keyword>
<dbReference type="GO" id="GO:0140359">
    <property type="term" value="F:ABC-type transporter activity"/>
    <property type="evidence" value="ECO:0007669"/>
    <property type="project" value="InterPro"/>
</dbReference>
<protein>
    <submittedName>
        <fullName evidence="14">ATP-binding cassette domain-containing protein</fullName>
    </submittedName>
</protein>
<keyword evidence="5" id="KW-0677">Repeat</keyword>
<dbReference type="GO" id="GO:0005524">
    <property type="term" value="F:ATP binding"/>
    <property type="evidence" value="ECO:0007669"/>
    <property type="project" value="UniProtKB-KW"/>
</dbReference>
<dbReference type="PROSITE" id="PS50929">
    <property type="entry name" value="ABC_TM1F"/>
    <property type="match status" value="1"/>
</dbReference>
<keyword evidence="9 10" id="KW-0472">Membrane</keyword>
<organism evidence="14 16">
    <name type="scientific">Streptococcus zhangguiae</name>
    <dbReference type="NCBI Taxonomy" id="2664091"/>
    <lineage>
        <taxon>Bacteria</taxon>
        <taxon>Bacillati</taxon>
        <taxon>Bacillota</taxon>
        <taxon>Bacilli</taxon>
        <taxon>Lactobacillales</taxon>
        <taxon>Streptococcaceae</taxon>
        <taxon>Streptococcus</taxon>
    </lineage>
</organism>
<dbReference type="Proteomes" id="UP000435060">
    <property type="component" value="Unassembled WGS sequence"/>
</dbReference>
<evidence type="ECO:0000313" key="14">
    <source>
        <dbReference type="EMBL" id="MWV55464.1"/>
    </source>
</evidence>
<evidence type="ECO:0000256" key="8">
    <source>
        <dbReference type="ARBA" id="ARBA00022989"/>
    </source>
</evidence>
<dbReference type="InterPro" id="IPR036640">
    <property type="entry name" value="ABC1_TM_sf"/>
</dbReference>
<keyword evidence="3" id="KW-0813">Transport</keyword>
<evidence type="ECO:0000256" key="1">
    <source>
        <dbReference type="ARBA" id="ARBA00004128"/>
    </source>
</evidence>
<evidence type="ECO:0000259" key="11">
    <source>
        <dbReference type="PROSITE" id="PS50893"/>
    </source>
</evidence>
<sequence length="530" mass="60411">MKKIIYQLRYIILIQICFHIFYSLTNVVLPELNKYLFDRIFNLGVIGLVWLLFAYALTIASNSLFQYISQVYEWKVSKAFFITVKKWLAEVVLSQPLAQFSEKNVSAYLSIFDNDIETIEESYLSSILDIIRSSMSLLIYAVSLFLFVHPLVAVGIILASLLAVFVPKLVSERLSKRQRAFLQDLESYFQVVTDLFSAKNRVNKETFSHISHVHHQSLQGTEEARFRFGKFKTFTNVLNGFSMFIVQLTAFGLVGYLLLKKELTVGAAIATFSYVENFIYPMKYILLDVNAINATKETVRNLERYLDGEVLLPQPPSYPVFDAVSLVGLGYHVGEMRVRELSYCFERGKKYAIVGQSGSGKSTFLRALAGEIAIDEGAIVRKEGADEHLFDPDALFYLSQFEQFYHTDFENNISVYGSYERGRKEVEQLFYSLPSSLQERLQSVIDPDQLSGGEKNIMGIFRALMSGKDMLLLDEPTSHVDPQLTKRLLFALSKLDDKLMVIVLHESDPEILSYFDTVLLVTDGSISEIR</sequence>
<accession>A0A6I4RD26</accession>
<dbReference type="InterPro" id="IPR050173">
    <property type="entry name" value="ABC_transporter_C-like"/>
</dbReference>
<keyword evidence="4 10" id="KW-0812">Transmembrane</keyword>
<evidence type="ECO:0000256" key="3">
    <source>
        <dbReference type="ARBA" id="ARBA00022448"/>
    </source>
</evidence>
<keyword evidence="7 14" id="KW-0067">ATP-binding</keyword>
<dbReference type="Gene3D" id="3.40.50.300">
    <property type="entry name" value="P-loop containing nucleotide triphosphate hydrolases"/>
    <property type="match status" value="1"/>
</dbReference>
<dbReference type="EMBL" id="WUBJ01000001">
    <property type="protein sequence ID" value="MWV55464.1"/>
    <property type="molecule type" value="Genomic_DNA"/>
</dbReference>
<evidence type="ECO:0000259" key="12">
    <source>
        <dbReference type="PROSITE" id="PS50929"/>
    </source>
</evidence>
<name>A0A6I4RD26_9STRE</name>
<evidence type="ECO:0000313" key="16">
    <source>
        <dbReference type="Proteomes" id="UP000435423"/>
    </source>
</evidence>
<feature type="transmembrane region" description="Helical" evidence="10">
    <location>
        <begin position="41"/>
        <end position="65"/>
    </location>
</feature>
<dbReference type="GO" id="GO:0005774">
    <property type="term" value="C:vacuolar membrane"/>
    <property type="evidence" value="ECO:0007669"/>
    <property type="project" value="UniProtKB-SubCell"/>
</dbReference>
<feature type="transmembrane region" description="Helical" evidence="10">
    <location>
        <begin position="137"/>
        <end position="166"/>
    </location>
</feature>
<dbReference type="SUPFAM" id="SSF52540">
    <property type="entry name" value="P-loop containing nucleoside triphosphate hydrolases"/>
    <property type="match status" value="1"/>
</dbReference>
<keyword evidence="15" id="KW-1185">Reference proteome</keyword>
<reference evidence="13 15" key="2">
    <citation type="submission" date="2019-11" db="EMBL/GenBank/DDBJ databases">
        <title>Streptococcis sp. isolated from the respiratory tract of Marmot.</title>
        <authorList>
            <person name="Zhang G."/>
        </authorList>
    </citation>
    <scope>NUCLEOTIDE SEQUENCE [LARGE SCALE GENOMIC DNA]</scope>
    <source>
        <strain evidence="15">zg-86</strain>
        <strain evidence="13">Zg-86</strain>
    </source>
</reference>
<dbReference type="PANTHER" id="PTHR24223">
    <property type="entry name" value="ATP-BINDING CASSETTE SUB-FAMILY C"/>
    <property type="match status" value="1"/>
</dbReference>
<evidence type="ECO:0000256" key="4">
    <source>
        <dbReference type="ARBA" id="ARBA00022692"/>
    </source>
</evidence>
<dbReference type="AlphaFoldDB" id="A0A6I4RD26"/>
<proteinExistence type="predicted"/>
<evidence type="ECO:0000256" key="5">
    <source>
        <dbReference type="ARBA" id="ARBA00022737"/>
    </source>
</evidence>
<dbReference type="PANTHER" id="PTHR24223:SF443">
    <property type="entry name" value="MULTIDRUG-RESISTANCE LIKE PROTEIN 1, ISOFORM I"/>
    <property type="match status" value="1"/>
</dbReference>
<dbReference type="Pfam" id="PF00664">
    <property type="entry name" value="ABC_membrane"/>
    <property type="match status" value="1"/>
</dbReference>
<dbReference type="Pfam" id="PF00005">
    <property type="entry name" value="ABC_tran"/>
    <property type="match status" value="1"/>
</dbReference>
<comment type="subcellular location">
    <subcellularLocation>
        <location evidence="2">Cell membrane</location>
        <topology evidence="2">Multi-pass membrane protein</topology>
    </subcellularLocation>
    <subcellularLocation>
        <location evidence="1">Vacuole membrane</location>
        <topology evidence="1">Multi-pass membrane protein</topology>
    </subcellularLocation>
</comment>
<gene>
    <name evidence="13" type="ORF">GGG87_00850</name>
    <name evidence="14" type="ORF">GGH11_00435</name>
</gene>
<dbReference type="Gene3D" id="1.20.1560.10">
    <property type="entry name" value="ABC transporter type 1, transmembrane domain"/>
    <property type="match status" value="1"/>
</dbReference>
<evidence type="ECO:0000313" key="15">
    <source>
        <dbReference type="Proteomes" id="UP000435060"/>
    </source>
</evidence>
<dbReference type="SMART" id="SM00382">
    <property type="entry name" value="AAA"/>
    <property type="match status" value="1"/>
</dbReference>
<evidence type="ECO:0000256" key="2">
    <source>
        <dbReference type="ARBA" id="ARBA00004651"/>
    </source>
</evidence>
<feature type="transmembrane region" description="Helical" evidence="10">
    <location>
        <begin position="237"/>
        <end position="259"/>
    </location>
</feature>
<feature type="transmembrane region" description="Helical" evidence="10">
    <location>
        <begin position="12"/>
        <end position="29"/>
    </location>
</feature>
<dbReference type="GO" id="GO:0016887">
    <property type="term" value="F:ATP hydrolysis activity"/>
    <property type="evidence" value="ECO:0007669"/>
    <property type="project" value="InterPro"/>
</dbReference>
<dbReference type="EMBL" id="WLCG01000001">
    <property type="protein sequence ID" value="MTB63558.1"/>
    <property type="molecule type" value="Genomic_DNA"/>
</dbReference>
<comment type="caution">
    <text evidence="14">The sequence shown here is derived from an EMBL/GenBank/DDBJ whole genome shotgun (WGS) entry which is preliminary data.</text>
</comment>
<reference evidence="14 16" key="1">
    <citation type="submission" date="2019-10" db="EMBL/GenBank/DDBJ databases">
        <title>Streptococcis sp, isolated from the respiratory tract of Marmot.</title>
        <authorList>
            <person name="Zhang G."/>
        </authorList>
    </citation>
    <scope>NUCLEOTIDE SEQUENCE [LARGE SCALE GENOMIC DNA]</scope>
    <source>
        <strain evidence="14">Zg-70</strain>
        <strain evidence="16">zg-70</strain>
    </source>
</reference>
<dbReference type="RefSeq" id="WP_154607524.1">
    <property type="nucleotide sequence ID" value="NZ_CP072115.1"/>
</dbReference>